<organism evidence="1">
    <name type="scientific">Encephalitozoon cuniculi</name>
    <name type="common">Microsporidian parasite</name>
    <dbReference type="NCBI Taxonomy" id="6035"/>
    <lineage>
        <taxon>Eukaryota</taxon>
        <taxon>Fungi</taxon>
        <taxon>Fungi incertae sedis</taxon>
        <taxon>Microsporidia</taxon>
        <taxon>Unikaryonidae</taxon>
        <taxon>Encephalitozoon</taxon>
    </lineage>
</organism>
<dbReference type="Gene3D" id="3.40.50.300">
    <property type="entry name" value="P-loop containing nucleotide triphosphate hydrolases"/>
    <property type="match status" value="1"/>
</dbReference>
<evidence type="ECO:0000313" key="1">
    <source>
        <dbReference type="EMBL" id="AGE95578.1"/>
    </source>
</evidence>
<reference evidence="1" key="1">
    <citation type="journal article" date="2013" name="Eukaryot. Cell">
        <title>Extremely Reduced Levels of Heterozygosity in the Vertebrate Pathogen Encephalitozoon cuniculi.</title>
        <authorList>
            <person name="Selman M."/>
            <person name="Sak B."/>
            <person name="Kvac M."/>
            <person name="Farinelli L."/>
            <person name="Weiss L.M."/>
            <person name="Corradi N."/>
        </authorList>
    </citation>
    <scope>NUCLEOTIDE SEQUENCE</scope>
</reference>
<sequence length="261" mass="29441">MDFIAPSKQKELRSALEKVRDAVVVVCGPPGSSKTYSIEKTAHSLGLSVEYIEDIGMYRNMLPTRNTICLTDLDGYEHLSKHRKRLERMRNLVIETRTLLSIGKMLPNVVTVNFGKVSNRKIQKFYGLSDAEALQVDGNLHAIRLYKYSSGNEAMSIFHLLGRLFHSKAIDVSKAAERIGIYGRDRFIGYLVENCVSFMSVEDICRLTEGLSLSDLGDMHLEYLIWVVASSEKTGPKGFFSFRSFRGVRSEHVCSGICMNR</sequence>
<dbReference type="AlphaFoldDB" id="M1K3V8"/>
<dbReference type="VEuPathDB" id="MicrosporidiaDB:AEWD_020970"/>
<dbReference type="VEuPathDB" id="MicrosporidiaDB:AEWQ_020940"/>
<name>M1K3V8_ENCCN</name>
<dbReference type="VEuPathDB" id="MicrosporidiaDB:AEWR_020950"/>
<gene>
    <name evidence="1" type="ORF">ECU02_1000</name>
</gene>
<dbReference type="VEuPathDB" id="MicrosporidiaDB:ECU02_1000"/>
<dbReference type="VEuPathDB" id="MicrosporidiaDB:M970_020950"/>
<dbReference type="InterPro" id="IPR027417">
    <property type="entry name" value="P-loop_NTPase"/>
</dbReference>
<accession>M1K3V8</accession>
<proteinExistence type="predicted"/>
<dbReference type="EMBL" id="KC513608">
    <property type="protein sequence ID" value="AGE95578.1"/>
    <property type="molecule type" value="Genomic_DNA"/>
</dbReference>
<protein>
    <submittedName>
        <fullName evidence="1">Uncharacterized protein</fullName>
    </submittedName>
</protein>